<gene>
    <name evidence="1" type="ORF">Pen02_00490</name>
</gene>
<name>A0ABQ4DRN7_9ACTN</name>
<organism evidence="1 2">
    <name type="scientific">Plantactinospora endophytica</name>
    <dbReference type="NCBI Taxonomy" id="673535"/>
    <lineage>
        <taxon>Bacteria</taxon>
        <taxon>Bacillati</taxon>
        <taxon>Actinomycetota</taxon>
        <taxon>Actinomycetes</taxon>
        <taxon>Micromonosporales</taxon>
        <taxon>Micromonosporaceae</taxon>
        <taxon>Plantactinospora</taxon>
    </lineage>
</organism>
<protein>
    <submittedName>
        <fullName evidence="1">Uncharacterized protein</fullName>
    </submittedName>
</protein>
<keyword evidence="2" id="KW-1185">Reference proteome</keyword>
<evidence type="ECO:0000313" key="1">
    <source>
        <dbReference type="EMBL" id="GIG85113.1"/>
    </source>
</evidence>
<proteinExistence type="predicted"/>
<reference evidence="1 2" key="1">
    <citation type="submission" date="2021-01" db="EMBL/GenBank/DDBJ databases">
        <title>Whole genome shotgun sequence of Plantactinospora endophytica NBRC 110450.</title>
        <authorList>
            <person name="Komaki H."/>
            <person name="Tamura T."/>
        </authorList>
    </citation>
    <scope>NUCLEOTIDE SEQUENCE [LARGE SCALE GENOMIC DNA]</scope>
    <source>
        <strain evidence="1 2">NBRC 110450</strain>
    </source>
</reference>
<sequence>MNLTADAAAALERIPARDQTEAVCKALRLAAGIWRHIDSDGQLTVLKPSGAVVEIHIV</sequence>
<accession>A0ABQ4DRN7</accession>
<evidence type="ECO:0000313" key="2">
    <source>
        <dbReference type="Proteomes" id="UP000646749"/>
    </source>
</evidence>
<dbReference type="EMBL" id="BONW01000001">
    <property type="protein sequence ID" value="GIG85113.1"/>
    <property type="molecule type" value="Genomic_DNA"/>
</dbReference>
<dbReference type="Proteomes" id="UP000646749">
    <property type="component" value="Unassembled WGS sequence"/>
</dbReference>
<comment type="caution">
    <text evidence="1">The sequence shown here is derived from an EMBL/GenBank/DDBJ whole genome shotgun (WGS) entry which is preliminary data.</text>
</comment>